<comment type="caution">
    <text evidence="3">The sequence shown here is derived from an EMBL/GenBank/DDBJ whole genome shotgun (WGS) entry which is preliminary data.</text>
</comment>
<gene>
    <name evidence="3" type="ORF">SAE02_04180</name>
</gene>
<dbReference type="SUPFAM" id="SSF46894">
    <property type="entry name" value="C-terminal effector domain of the bipartite response regulators"/>
    <property type="match status" value="1"/>
</dbReference>
<dbReference type="PROSITE" id="PS50043">
    <property type="entry name" value="HTH_LUXR_2"/>
    <property type="match status" value="1"/>
</dbReference>
<sequence length="221" mass="24709">MHVCLVVDDDTIADHLVSALEHGGRHRISVFHDIADLQQSNITPDAILIGVQQFAALRENEPMVYLRLSRRSRIVVVLSSRELLDAAHILAFADAWVFQDINSDRINELIDLGLEGHCLMPKQFLSRLGVDEIRLTLLPRLSDVEFQTLLLLGQGLNNRTIADQLDLSEAVIKSMVRSVLSKLHFRNRTEAGVFAARQQPSLEQARGSETLTPLAMRTSEG</sequence>
<evidence type="ECO:0000256" key="1">
    <source>
        <dbReference type="ARBA" id="ARBA00023125"/>
    </source>
</evidence>
<dbReference type="InterPro" id="IPR039420">
    <property type="entry name" value="WalR-like"/>
</dbReference>
<keyword evidence="1" id="KW-0238">DNA-binding</keyword>
<accession>A0A512DJ98</accession>
<dbReference type="GO" id="GO:0003677">
    <property type="term" value="F:DNA binding"/>
    <property type="evidence" value="ECO:0007669"/>
    <property type="project" value="UniProtKB-KW"/>
</dbReference>
<reference evidence="3 4" key="1">
    <citation type="submission" date="2019-07" db="EMBL/GenBank/DDBJ databases">
        <title>Whole genome shotgun sequence of Skermanella aerolata NBRC 106429.</title>
        <authorList>
            <person name="Hosoyama A."/>
            <person name="Uohara A."/>
            <person name="Ohji S."/>
            <person name="Ichikawa N."/>
        </authorList>
    </citation>
    <scope>NUCLEOTIDE SEQUENCE [LARGE SCALE GENOMIC DNA]</scope>
    <source>
        <strain evidence="3 4">NBRC 106429</strain>
    </source>
</reference>
<protein>
    <recommendedName>
        <fullName evidence="2">HTH luxR-type domain-containing protein</fullName>
    </recommendedName>
</protein>
<evidence type="ECO:0000313" key="3">
    <source>
        <dbReference type="EMBL" id="GEO36270.1"/>
    </source>
</evidence>
<dbReference type="OrthoDB" id="9808843at2"/>
<name>A0A512DJ98_9PROT</name>
<proteinExistence type="predicted"/>
<feature type="domain" description="HTH luxR-type" evidence="2">
    <location>
        <begin position="134"/>
        <end position="199"/>
    </location>
</feature>
<dbReference type="SMART" id="SM00421">
    <property type="entry name" value="HTH_LUXR"/>
    <property type="match status" value="1"/>
</dbReference>
<evidence type="ECO:0000313" key="4">
    <source>
        <dbReference type="Proteomes" id="UP000321523"/>
    </source>
</evidence>
<dbReference type="AlphaFoldDB" id="A0A512DJ98"/>
<evidence type="ECO:0000259" key="2">
    <source>
        <dbReference type="PROSITE" id="PS50043"/>
    </source>
</evidence>
<dbReference type="Proteomes" id="UP000321523">
    <property type="component" value="Unassembled WGS sequence"/>
</dbReference>
<dbReference type="PANTHER" id="PTHR43214">
    <property type="entry name" value="TWO-COMPONENT RESPONSE REGULATOR"/>
    <property type="match status" value="1"/>
</dbReference>
<dbReference type="PRINTS" id="PR00038">
    <property type="entry name" value="HTHLUXR"/>
</dbReference>
<dbReference type="GO" id="GO:0006355">
    <property type="term" value="P:regulation of DNA-templated transcription"/>
    <property type="evidence" value="ECO:0007669"/>
    <property type="project" value="InterPro"/>
</dbReference>
<dbReference type="InterPro" id="IPR016032">
    <property type="entry name" value="Sig_transdc_resp-reg_C-effctor"/>
</dbReference>
<keyword evidence="4" id="KW-1185">Reference proteome</keyword>
<organism evidence="3 4">
    <name type="scientific">Skermanella aerolata</name>
    <dbReference type="NCBI Taxonomy" id="393310"/>
    <lineage>
        <taxon>Bacteria</taxon>
        <taxon>Pseudomonadati</taxon>
        <taxon>Pseudomonadota</taxon>
        <taxon>Alphaproteobacteria</taxon>
        <taxon>Rhodospirillales</taxon>
        <taxon>Azospirillaceae</taxon>
        <taxon>Skermanella</taxon>
    </lineage>
</organism>
<dbReference type="EMBL" id="BJYZ01000002">
    <property type="protein sequence ID" value="GEO36270.1"/>
    <property type="molecule type" value="Genomic_DNA"/>
</dbReference>
<dbReference type="Gene3D" id="3.40.50.2300">
    <property type="match status" value="1"/>
</dbReference>
<dbReference type="InterPro" id="IPR000792">
    <property type="entry name" value="Tscrpt_reg_LuxR_C"/>
</dbReference>
<dbReference type="Pfam" id="PF00196">
    <property type="entry name" value="GerE"/>
    <property type="match status" value="1"/>
</dbReference>
<dbReference type="PANTHER" id="PTHR43214:SF43">
    <property type="entry name" value="TWO-COMPONENT RESPONSE REGULATOR"/>
    <property type="match status" value="1"/>
</dbReference>